<name>A0A8B0SNH9_KLEPN</name>
<dbReference type="EMBL" id="MN956836">
    <property type="protein sequence ID" value="QTX13823.1"/>
    <property type="molecule type" value="Genomic_DNA"/>
</dbReference>
<keyword evidence="1" id="KW-0614">Plasmid</keyword>
<dbReference type="AlphaFoldDB" id="A0A8B0SNH9"/>
<reference evidence="1" key="1">
    <citation type="submission" date="2020-01" db="EMBL/GenBank/DDBJ databases">
        <authorList>
            <person name="Qin S."/>
        </authorList>
    </citation>
    <scope>NUCLEOTIDE SEQUENCE</scope>
    <source>
        <strain evidence="1">CVir17-16-YZ6g</strain>
        <plasmid evidence="1">p17-15-vir-like</plasmid>
    </source>
</reference>
<protein>
    <submittedName>
        <fullName evidence="1">Uncharacterized protein</fullName>
    </submittedName>
</protein>
<proteinExistence type="predicted"/>
<evidence type="ECO:0000313" key="1">
    <source>
        <dbReference type="EMBL" id="QTX13823.1"/>
    </source>
</evidence>
<organism evidence="1">
    <name type="scientific">Klebsiella pneumoniae</name>
    <dbReference type="NCBI Taxonomy" id="573"/>
    <lineage>
        <taxon>Bacteria</taxon>
        <taxon>Pseudomonadati</taxon>
        <taxon>Pseudomonadota</taxon>
        <taxon>Gammaproteobacteria</taxon>
        <taxon>Enterobacterales</taxon>
        <taxon>Enterobacteriaceae</taxon>
        <taxon>Klebsiella/Raoultella group</taxon>
        <taxon>Klebsiella</taxon>
        <taxon>Klebsiella pneumoniae complex</taxon>
    </lineage>
</organism>
<accession>A0A8B0SNH9</accession>
<geneLocation type="plasmid" evidence="1">
    <name>p17-15-vir-like</name>
</geneLocation>
<sequence>MKATKKYRYPALVLIWGTDFRVWLGIVRSLHDHGHYSGRIKLPFSTFLKKIVGLTPRGRISP</sequence>